<protein>
    <submittedName>
        <fullName evidence="6">LysR family transcriptional regulator</fullName>
    </submittedName>
</protein>
<name>A0A7W2ASJ3_9BACL</name>
<dbReference type="SUPFAM" id="SSF53850">
    <property type="entry name" value="Periplasmic binding protein-like II"/>
    <property type="match status" value="1"/>
</dbReference>
<dbReference type="CDD" id="cd05466">
    <property type="entry name" value="PBP2_LTTR_substrate"/>
    <property type="match status" value="1"/>
</dbReference>
<evidence type="ECO:0000256" key="4">
    <source>
        <dbReference type="ARBA" id="ARBA00023163"/>
    </source>
</evidence>
<feature type="domain" description="HTH lysR-type" evidence="5">
    <location>
        <begin position="1"/>
        <end position="58"/>
    </location>
</feature>
<evidence type="ECO:0000256" key="1">
    <source>
        <dbReference type="ARBA" id="ARBA00009437"/>
    </source>
</evidence>
<dbReference type="FunFam" id="1.10.10.10:FF:000001">
    <property type="entry name" value="LysR family transcriptional regulator"/>
    <property type="match status" value="1"/>
</dbReference>
<evidence type="ECO:0000313" key="7">
    <source>
        <dbReference type="Proteomes" id="UP000538292"/>
    </source>
</evidence>
<evidence type="ECO:0000256" key="3">
    <source>
        <dbReference type="ARBA" id="ARBA00023125"/>
    </source>
</evidence>
<keyword evidence="7" id="KW-1185">Reference proteome</keyword>
<sequence>MDIKQLRYFSTVVEEGQITRAAKKLHMAQPPLSQQLKLLEEELGLRLFERNGRNLEVTDAGKILYKRAKEILHKMEETIKEVKDTGAGLRGTLSIGTVKSCFSYIPDRLRYFREKYPLVTFRLIEGDSYRLAHYIKNREIELAIIRLPLDITDFDSLPLPMDHFVVVMPEKWSTHTNIQMKELADIPLMLLQQFKGIGLYEIVVDKCRKHGFEPQVICECPDASMLISLVKSGIGATLLPESAFPALDATGIKIMNINDEAFISESAIIWPKDRYLSKKAVRFIETFKKVE</sequence>
<dbReference type="GO" id="GO:0032993">
    <property type="term" value="C:protein-DNA complex"/>
    <property type="evidence" value="ECO:0007669"/>
    <property type="project" value="TreeGrafter"/>
</dbReference>
<dbReference type="PRINTS" id="PR00039">
    <property type="entry name" value="HTHLYSR"/>
</dbReference>
<dbReference type="EMBL" id="JACEOL010000065">
    <property type="protein sequence ID" value="MBA4603683.1"/>
    <property type="molecule type" value="Genomic_DNA"/>
</dbReference>
<dbReference type="InterPro" id="IPR000847">
    <property type="entry name" value="LysR_HTH_N"/>
</dbReference>
<dbReference type="SUPFAM" id="SSF46785">
    <property type="entry name" value="Winged helix' DNA-binding domain"/>
    <property type="match status" value="1"/>
</dbReference>
<proteinExistence type="inferred from homology"/>
<dbReference type="Pfam" id="PF03466">
    <property type="entry name" value="LysR_substrate"/>
    <property type="match status" value="1"/>
</dbReference>
<dbReference type="Proteomes" id="UP000538292">
    <property type="component" value="Unassembled WGS sequence"/>
</dbReference>
<dbReference type="PANTHER" id="PTHR30346:SF28">
    <property type="entry name" value="HTH-TYPE TRANSCRIPTIONAL REGULATOR CYNR"/>
    <property type="match status" value="1"/>
</dbReference>
<keyword evidence="4" id="KW-0804">Transcription</keyword>
<dbReference type="PANTHER" id="PTHR30346">
    <property type="entry name" value="TRANSCRIPTIONAL DUAL REGULATOR HCAR-RELATED"/>
    <property type="match status" value="1"/>
</dbReference>
<dbReference type="GO" id="GO:0003677">
    <property type="term" value="F:DNA binding"/>
    <property type="evidence" value="ECO:0007669"/>
    <property type="project" value="UniProtKB-KW"/>
</dbReference>
<dbReference type="GO" id="GO:0003700">
    <property type="term" value="F:DNA-binding transcription factor activity"/>
    <property type="evidence" value="ECO:0007669"/>
    <property type="project" value="InterPro"/>
</dbReference>
<evidence type="ECO:0000259" key="5">
    <source>
        <dbReference type="PROSITE" id="PS50931"/>
    </source>
</evidence>
<evidence type="ECO:0000313" key="6">
    <source>
        <dbReference type="EMBL" id="MBA4603683.1"/>
    </source>
</evidence>
<dbReference type="InterPro" id="IPR036390">
    <property type="entry name" value="WH_DNA-bd_sf"/>
</dbReference>
<dbReference type="PROSITE" id="PS50931">
    <property type="entry name" value="HTH_LYSR"/>
    <property type="match status" value="1"/>
</dbReference>
<dbReference type="RefSeq" id="WP_181742155.1">
    <property type="nucleotide sequence ID" value="NZ_JACEOL010000065.1"/>
</dbReference>
<dbReference type="InterPro" id="IPR036388">
    <property type="entry name" value="WH-like_DNA-bd_sf"/>
</dbReference>
<dbReference type="AlphaFoldDB" id="A0A7W2ASJ3"/>
<comment type="caution">
    <text evidence="6">The sequence shown here is derived from an EMBL/GenBank/DDBJ whole genome shotgun (WGS) entry which is preliminary data.</text>
</comment>
<keyword evidence="2" id="KW-0805">Transcription regulation</keyword>
<comment type="similarity">
    <text evidence="1">Belongs to the LysR transcriptional regulatory family.</text>
</comment>
<dbReference type="Gene3D" id="3.40.190.290">
    <property type="match status" value="1"/>
</dbReference>
<dbReference type="InterPro" id="IPR005119">
    <property type="entry name" value="LysR_subst-bd"/>
</dbReference>
<keyword evidence="3" id="KW-0238">DNA-binding</keyword>
<gene>
    <name evidence="6" type="ORF">H2C83_15555</name>
</gene>
<accession>A0A7W2ASJ3</accession>
<reference evidence="6 7" key="1">
    <citation type="submission" date="2020-07" db="EMBL/GenBank/DDBJ databases">
        <title>Thermoactinomyces phylogeny.</title>
        <authorList>
            <person name="Dunlap C."/>
        </authorList>
    </citation>
    <scope>NUCLEOTIDE SEQUENCE [LARGE SCALE GENOMIC DNA]</scope>
    <source>
        <strain evidence="6 7">AMNI-1</strain>
    </source>
</reference>
<organism evidence="6 7">
    <name type="scientific">Thermoactinomyces mirandus</name>
    <dbReference type="NCBI Taxonomy" id="2756294"/>
    <lineage>
        <taxon>Bacteria</taxon>
        <taxon>Bacillati</taxon>
        <taxon>Bacillota</taxon>
        <taxon>Bacilli</taxon>
        <taxon>Bacillales</taxon>
        <taxon>Thermoactinomycetaceae</taxon>
        <taxon>Thermoactinomyces</taxon>
    </lineage>
</organism>
<dbReference type="Gene3D" id="1.10.10.10">
    <property type="entry name" value="Winged helix-like DNA-binding domain superfamily/Winged helix DNA-binding domain"/>
    <property type="match status" value="1"/>
</dbReference>
<dbReference type="Pfam" id="PF00126">
    <property type="entry name" value="HTH_1"/>
    <property type="match status" value="1"/>
</dbReference>
<evidence type="ECO:0000256" key="2">
    <source>
        <dbReference type="ARBA" id="ARBA00023015"/>
    </source>
</evidence>